<dbReference type="InterPro" id="IPR054501">
    <property type="entry name" value="NCH2"/>
</dbReference>
<organism evidence="2 3">
    <name type="scientific">Microcystis aeruginosa Ma_MB_F_20061100_S20D</name>
    <dbReference type="NCBI Taxonomy" id="2486253"/>
    <lineage>
        <taxon>Bacteria</taxon>
        <taxon>Bacillati</taxon>
        <taxon>Cyanobacteriota</taxon>
        <taxon>Cyanophyceae</taxon>
        <taxon>Oscillatoriophycideae</taxon>
        <taxon>Chroococcales</taxon>
        <taxon>Microcystaceae</taxon>
        <taxon>Microcystis</taxon>
    </lineage>
</organism>
<accession>A0A552EF70</accession>
<dbReference type="SUPFAM" id="SSF52540">
    <property type="entry name" value="P-loop containing nucleoside triphosphate hydrolases"/>
    <property type="match status" value="1"/>
</dbReference>
<dbReference type="Gene3D" id="3.40.50.300">
    <property type="entry name" value="P-loop containing nucleotide triphosphate hydrolases"/>
    <property type="match status" value="1"/>
</dbReference>
<name>A0A552EF70_MICAE</name>
<gene>
    <name evidence="2" type="ORF">EWV78_15950</name>
</gene>
<sequence>MEIETTKIIVTALTNSFIGQMIKSGWEGINKNELLNKDVGQLIKEGKYLFLREYTQRYWDRHGMIKVLKMSKPMDLESIYINVKCLGNLVRDYYDENLENKYRESKQRRFNFRDDGKKDGLLLANQEQYLMVLGDPGIGKSTFLRKVGLEALKGNKDSYQHSLTPVLLELKNFKENEINIQALIEEEFKICGFPNVEKNISNKLEKGELLILLDGLDEVPTANVNNVIEKIKDFVDRHYKNRFILSCRTAARTHLQRFTDIEIVEFDDQQIQSFIEHWFSSELDRKNETAKNCWELLQKEEYKSAKELAHTPLLLTFVCLVYDENQSFPTNRSRLYQDALRILLEKWSAEKRLPNRGLVYENLSIEQEEILLSEIAYQNFVADKLFLEKREVVKQIKDHLKQNLNAPQHLDGEKVLKTIEIEQGILVERARDVYSFSHLTLQEYLTAQYIYDNDLIEETVKNYVTETRWQEVFLLVAGLMRGKADKLLLAMEKEAHNYLKTPLGQKLVPILQWADEMTKDSVDSPIKPVGRRASAYWLFLATANVTANANFIVTANANFIGIAITNSIDIAYAYAPEIAYNISRILFTPKLIDEYVQLVNLFAQYRIVSRVNFFQLIADLEALKQIIPDDKATKKERREFADQLFEVWNTAFNLTKLLNLSTYKFDDINKDYFYINRRILDCQKVAVNISPTVWQEIEERMLRVP</sequence>
<protein>
    <submittedName>
        <fullName evidence="2">NACHT domain-containing protein</fullName>
    </submittedName>
</protein>
<evidence type="ECO:0000259" key="1">
    <source>
        <dbReference type="PROSITE" id="PS50837"/>
    </source>
</evidence>
<reference evidence="2 3" key="1">
    <citation type="submission" date="2019-01" db="EMBL/GenBank/DDBJ databases">
        <title>Coherence of Microcystis species and biogeography revealed through population genomics.</title>
        <authorList>
            <person name="Perez-Carrascal O.M."/>
            <person name="Terrat Y."/>
            <person name="Giani A."/>
            <person name="Fortin N."/>
            <person name="Tromas N."/>
            <person name="Shapiro B.J."/>
        </authorList>
    </citation>
    <scope>NUCLEOTIDE SEQUENCE [LARGE SCALE GENOMIC DNA]</scope>
    <source>
        <strain evidence="2">Ma_MB_F_20061100_S20D</strain>
    </source>
</reference>
<evidence type="ECO:0000313" key="2">
    <source>
        <dbReference type="EMBL" id="TRU33136.1"/>
    </source>
</evidence>
<dbReference type="PANTHER" id="PTHR46844">
    <property type="entry name" value="SLR5058 PROTEIN"/>
    <property type="match status" value="1"/>
</dbReference>
<dbReference type="Pfam" id="PF22727">
    <property type="entry name" value="NCH2"/>
    <property type="match status" value="1"/>
</dbReference>
<dbReference type="AlphaFoldDB" id="A0A552EF70"/>
<dbReference type="InterPro" id="IPR027417">
    <property type="entry name" value="P-loop_NTPase"/>
</dbReference>
<proteinExistence type="predicted"/>
<dbReference type="InterPro" id="IPR007111">
    <property type="entry name" value="NACHT_NTPase"/>
</dbReference>
<comment type="caution">
    <text evidence="2">The sequence shown here is derived from an EMBL/GenBank/DDBJ whole genome shotgun (WGS) entry which is preliminary data.</text>
</comment>
<dbReference type="Pfam" id="PF05729">
    <property type="entry name" value="NACHT"/>
    <property type="match status" value="1"/>
</dbReference>
<dbReference type="PROSITE" id="PS50837">
    <property type="entry name" value="NACHT"/>
    <property type="match status" value="1"/>
</dbReference>
<dbReference type="Proteomes" id="UP000315113">
    <property type="component" value="Unassembled WGS sequence"/>
</dbReference>
<feature type="domain" description="NACHT" evidence="1">
    <location>
        <begin position="128"/>
        <end position="251"/>
    </location>
</feature>
<evidence type="ECO:0000313" key="3">
    <source>
        <dbReference type="Proteomes" id="UP000315113"/>
    </source>
</evidence>
<dbReference type="EMBL" id="SFBH01000125">
    <property type="protein sequence ID" value="TRU33136.1"/>
    <property type="molecule type" value="Genomic_DNA"/>
</dbReference>
<dbReference type="PANTHER" id="PTHR46844:SF1">
    <property type="entry name" value="SLR5058 PROTEIN"/>
    <property type="match status" value="1"/>
</dbReference>